<evidence type="ECO:0000256" key="2">
    <source>
        <dbReference type="ARBA" id="ARBA00005984"/>
    </source>
</evidence>
<feature type="binding site" evidence="14">
    <location>
        <position position="586"/>
    </location>
    <ligand>
        <name>Mg(2+)</name>
        <dbReference type="ChEBI" id="CHEBI:18420"/>
    </ligand>
</feature>
<dbReference type="GO" id="GO:0005886">
    <property type="term" value="C:plasma membrane"/>
    <property type="evidence" value="ECO:0007669"/>
    <property type="project" value="UniProtKB-SubCell"/>
</dbReference>
<dbReference type="EMBL" id="CAKKLH010000337">
    <property type="protein sequence ID" value="CAH0113320.1"/>
    <property type="molecule type" value="Genomic_DNA"/>
</dbReference>
<keyword evidence="12" id="KW-0449">Lipoprotein</keyword>
<evidence type="ECO:0000313" key="18">
    <source>
        <dbReference type="EMBL" id="CAH0113320.1"/>
    </source>
</evidence>
<feature type="binding site" evidence="14">
    <location>
        <position position="866"/>
    </location>
    <ligand>
        <name>Zn(2+)</name>
        <dbReference type="ChEBI" id="CHEBI:29105"/>
        <label>2</label>
    </ligand>
</feature>
<feature type="chain" id="PRO_5035192916" description="Alkaline phosphatase" evidence="17">
    <location>
        <begin position="25"/>
        <end position="1075"/>
    </location>
</feature>
<keyword evidence="7 16" id="KW-0378">Hydrolase</keyword>
<dbReference type="Pfam" id="PF00245">
    <property type="entry name" value="Alk_phosphatase"/>
    <property type="match status" value="2"/>
</dbReference>
<keyword evidence="5" id="KW-0336">GPI-anchor</keyword>
<comment type="cofactor">
    <cofactor evidence="14">
        <name>Zn(2+)</name>
        <dbReference type="ChEBI" id="CHEBI:29105"/>
    </cofactor>
    <text evidence="14">Binds 2 Zn(2+) ions.</text>
</comment>
<keyword evidence="17" id="KW-0732">Signal</keyword>
<evidence type="ECO:0000256" key="14">
    <source>
        <dbReference type="PIRSR" id="PIRSR601952-2"/>
    </source>
</evidence>
<evidence type="ECO:0000256" key="9">
    <source>
        <dbReference type="ARBA" id="ARBA00022842"/>
    </source>
</evidence>
<feature type="binding site" evidence="14">
    <location>
        <position position="903"/>
    </location>
    <ligand>
        <name>Zn(2+)</name>
        <dbReference type="ChEBI" id="CHEBI:29105"/>
        <label>2</label>
    </ligand>
</feature>
<evidence type="ECO:0000256" key="1">
    <source>
        <dbReference type="ARBA" id="ARBA00004609"/>
    </source>
</evidence>
<evidence type="ECO:0000313" key="19">
    <source>
        <dbReference type="Proteomes" id="UP000789390"/>
    </source>
</evidence>
<dbReference type="Proteomes" id="UP000789390">
    <property type="component" value="Unassembled WGS sequence"/>
</dbReference>
<evidence type="ECO:0000256" key="10">
    <source>
        <dbReference type="ARBA" id="ARBA00023136"/>
    </source>
</evidence>
<feature type="signal peptide" evidence="17">
    <location>
        <begin position="1"/>
        <end position="24"/>
    </location>
</feature>
<feature type="binding site" evidence="14">
    <location>
        <position position="981"/>
    </location>
    <ligand>
        <name>Zn(2+)</name>
        <dbReference type="ChEBI" id="CHEBI:29105"/>
        <label>2</label>
    </ligand>
</feature>
<dbReference type="GO" id="GO:0098552">
    <property type="term" value="C:side of membrane"/>
    <property type="evidence" value="ECO:0007669"/>
    <property type="project" value="UniProtKB-KW"/>
</dbReference>
<evidence type="ECO:0000256" key="6">
    <source>
        <dbReference type="ARBA" id="ARBA00022723"/>
    </source>
</evidence>
<keyword evidence="10" id="KW-0472">Membrane</keyword>
<gene>
    <name evidence="18" type="ORF">DGAL_LOCUS17205</name>
</gene>
<comment type="subcellular location">
    <subcellularLocation>
        <location evidence="1">Cell membrane</location>
        <topology evidence="1">Lipid-anchor</topology>
        <topology evidence="1">GPI-anchor</topology>
    </subcellularLocation>
</comment>
<evidence type="ECO:0000256" key="13">
    <source>
        <dbReference type="PIRSR" id="PIRSR601952-1"/>
    </source>
</evidence>
<reference evidence="18" key="1">
    <citation type="submission" date="2021-11" db="EMBL/GenBank/DDBJ databases">
        <authorList>
            <person name="Schell T."/>
        </authorList>
    </citation>
    <scope>NUCLEOTIDE SEQUENCE</scope>
    <source>
        <strain evidence="18">M5</strain>
    </source>
</reference>
<dbReference type="GO" id="GO:0004035">
    <property type="term" value="F:alkaline phosphatase activity"/>
    <property type="evidence" value="ECO:0007669"/>
    <property type="project" value="UniProtKB-EC"/>
</dbReference>
<dbReference type="EC" id="3.1.3.1" evidence="3 16"/>
<comment type="caution">
    <text evidence="18">The sequence shown here is derived from an EMBL/GenBank/DDBJ whole genome shotgun (WGS) entry which is preliminary data.</text>
</comment>
<keyword evidence="6 14" id="KW-0479">Metal-binding</keyword>
<evidence type="ECO:0000256" key="4">
    <source>
        <dbReference type="ARBA" id="ARBA00022475"/>
    </source>
</evidence>
<organism evidence="18 19">
    <name type="scientific">Daphnia galeata</name>
    <dbReference type="NCBI Taxonomy" id="27404"/>
    <lineage>
        <taxon>Eukaryota</taxon>
        <taxon>Metazoa</taxon>
        <taxon>Ecdysozoa</taxon>
        <taxon>Arthropoda</taxon>
        <taxon>Crustacea</taxon>
        <taxon>Branchiopoda</taxon>
        <taxon>Diplostraca</taxon>
        <taxon>Cladocera</taxon>
        <taxon>Anomopoda</taxon>
        <taxon>Daphniidae</taxon>
        <taxon>Daphnia</taxon>
    </lineage>
</organism>
<keyword evidence="11" id="KW-0325">Glycoprotein</keyword>
<evidence type="ECO:0000256" key="5">
    <source>
        <dbReference type="ARBA" id="ARBA00022622"/>
    </source>
</evidence>
<comment type="cofactor">
    <cofactor evidence="14">
        <name>Mg(2+)</name>
        <dbReference type="ChEBI" id="CHEBI:18420"/>
    </cofactor>
    <text evidence="14">Binds 1 Mg(2+) ion.</text>
</comment>
<dbReference type="InterPro" id="IPR017850">
    <property type="entry name" value="Alkaline_phosphatase_core_sf"/>
</dbReference>
<evidence type="ECO:0000256" key="8">
    <source>
        <dbReference type="ARBA" id="ARBA00022833"/>
    </source>
</evidence>
<dbReference type="GO" id="GO:0046872">
    <property type="term" value="F:metal ion binding"/>
    <property type="evidence" value="ECO:0007669"/>
    <property type="project" value="UniProtKB-KW"/>
</dbReference>
<accession>A0A8J2WNZ1</accession>
<dbReference type="OrthoDB" id="5818554at2759"/>
<evidence type="ECO:0000256" key="7">
    <source>
        <dbReference type="ARBA" id="ARBA00022801"/>
    </source>
</evidence>
<evidence type="ECO:0000256" key="17">
    <source>
        <dbReference type="SAM" id="SignalP"/>
    </source>
</evidence>
<feature type="binding site" evidence="14">
    <location>
        <position position="701"/>
    </location>
    <ligand>
        <name>Mg(2+)</name>
        <dbReference type="ChEBI" id="CHEBI:18420"/>
    </ligand>
</feature>
<dbReference type="CDD" id="cd16012">
    <property type="entry name" value="ALP"/>
    <property type="match status" value="2"/>
</dbReference>
<evidence type="ECO:0000256" key="3">
    <source>
        <dbReference type="ARBA" id="ARBA00012647"/>
    </source>
</evidence>
<keyword evidence="4" id="KW-1003">Cell membrane</keyword>
<dbReference type="PROSITE" id="PS00123">
    <property type="entry name" value="ALKALINE_PHOSPHATASE"/>
    <property type="match status" value="2"/>
</dbReference>
<dbReference type="SMART" id="SM00098">
    <property type="entry name" value="alkPPc"/>
    <property type="match status" value="2"/>
</dbReference>
<dbReference type="PRINTS" id="PR00113">
    <property type="entry name" value="ALKPHPHTASE"/>
</dbReference>
<evidence type="ECO:0000256" key="16">
    <source>
        <dbReference type="RuleBase" id="RU003947"/>
    </source>
</evidence>
<protein>
    <recommendedName>
        <fullName evidence="3 16">Alkaline phosphatase</fullName>
        <ecNumber evidence="3 16">3.1.3.1</ecNumber>
    </recommendedName>
</protein>
<keyword evidence="19" id="KW-1185">Reference proteome</keyword>
<feature type="binding site" evidence="14">
    <location>
        <position position="586"/>
    </location>
    <ligand>
        <name>Zn(2+)</name>
        <dbReference type="ChEBI" id="CHEBI:29105"/>
        <label>2</label>
    </ligand>
</feature>
<comment type="catalytic activity">
    <reaction evidence="16">
        <text>a phosphate monoester + H2O = an alcohol + phosphate</text>
        <dbReference type="Rhea" id="RHEA:15017"/>
        <dbReference type="ChEBI" id="CHEBI:15377"/>
        <dbReference type="ChEBI" id="CHEBI:30879"/>
        <dbReference type="ChEBI" id="CHEBI:43474"/>
        <dbReference type="ChEBI" id="CHEBI:67140"/>
        <dbReference type="EC" id="3.1.3.1"/>
    </reaction>
</comment>
<evidence type="ECO:0000256" key="11">
    <source>
        <dbReference type="ARBA" id="ARBA00023180"/>
    </source>
</evidence>
<dbReference type="PANTHER" id="PTHR11596:SF91">
    <property type="entry name" value="ALKALINE PHOSPHATASE-RELATED"/>
    <property type="match status" value="1"/>
</dbReference>
<comment type="similarity">
    <text evidence="2 15">Belongs to the alkaline phosphatase family.</text>
</comment>
<dbReference type="FunFam" id="3.40.720.10:FF:000008">
    <property type="entry name" value="Alkaline phosphatase"/>
    <property type="match status" value="2"/>
</dbReference>
<dbReference type="SUPFAM" id="SSF53649">
    <property type="entry name" value="Alkaline phosphatase-like"/>
    <property type="match status" value="2"/>
</dbReference>
<dbReference type="InterPro" id="IPR001952">
    <property type="entry name" value="Alkaline_phosphatase"/>
</dbReference>
<evidence type="ECO:0000256" key="15">
    <source>
        <dbReference type="RuleBase" id="RU003946"/>
    </source>
</evidence>
<dbReference type="PANTHER" id="PTHR11596">
    <property type="entry name" value="ALKALINE PHOSPHATASE"/>
    <property type="match status" value="1"/>
</dbReference>
<proteinExistence type="inferred from homology"/>
<sequence length="1075" mass="116099">MMYSSKMILLTVTLMLALTGVALGDEQHRDSAARAAARAAAGSNRAVTEDAAYWNQLGQQLVLDELGKQRINSQAKNIIFFLGDGMSISTVTAARIYKGQKAGKLGEEEQLYFDRFPYTALSRTYCTDAQVADSACSATAYLCGVKTDTDTIGIDANVEFNNCTTQLDPAFHVDSVMSWAQAANKGTGIVTTTRVTHATPAGTYAHVANRDWEDDYAQSFDGVDSTICDDIAEQLVLSNPGKNFKVILGGGRAYFTPRTMTDIETGAAGRRRDGQDLIGQWVADHPTGKYVTSRDELVNLDVAGTDSVLGLFSPAHMEYFLESSAANNPTLEEMTRTAIQMLQKEANGYVLLVEGGRIDQAHHDGRAKLALEEAFQFDLAIAAALNMTDPADTLIIVTADHSHTMTINGYPDRGNDILGLVGYLATDLKPYTTLSYANGPGSVNGYLGGVRVDLTDVDTTADSFRQPALVPLSSESHGGDDVAIFALGPQAHLFQGVYEQNYIAHVMGYAACIGPGVKFCDMEGGNADEYHNRIPLHTARSKNQNRAENKEDAVFWKGTAQALLQKELDKKPIEAQAKNIIFFLGDGMSIATVTAARIYKGQKAGNTGEEEQLTFDKFPYTALSRTYCTDAQVADSACSATAYLCGVKTDIDTIGLDSNVIYKNCSTQNEKANQVSSIMAWAQAANKGTGIVTTTRVTHATPSGTYAHVANRDWEDDYAQSLDDGVDSTTCDDIAEQLVRNSPGKNFKVIMGGGRAYFTPQEQQDPETGAAGRRLDGVNLVEEWKTKHPKGKYVTSKNELDKVDIATIDELLGLFSPAHMEYFLESSAANNPTLEEMTRIAIQMLQKETNGYVLLVEGGRIDQAHHDGRAKLALEETIQLDLAVAAALELTNTEDTLIIVTADHSHTMTINGYPERGNNLLGLSGDMGNDGKPYTTLSYANGPGFNTTFDENGTRIDLTNVNTTADGYLQPSAVPINSETHGGDDVAIFAIGPQAQLFQGVYEQHYIAHVMAYAACVGDGLKFCDAKTSSSSRTIVVPYALFAKIVMVTIAVIDCHVKDCKIIETETDCKGSGDG</sequence>
<feature type="binding site" evidence="14">
    <location>
        <position position="904"/>
    </location>
    <ligand>
        <name>Zn(2+)</name>
        <dbReference type="ChEBI" id="CHEBI:29105"/>
        <label>2</label>
    </ligand>
</feature>
<feature type="active site" description="Phosphoserine intermediate" evidence="13">
    <location>
        <position position="636"/>
    </location>
</feature>
<feature type="binding site" evidence="14">
    <location>
        <position position="857"/>
    </location>
    <ligand>
        <name>Mg(2+)</name>
        <dbReference type="ChEBI" id="CHEBI:18420"/>
    </ligand>
</feature>
<feature type="binding site" evidence="14">
    <location>
        <position position="699"/>
    </location>
    <ligand>
        <name>Mg(2+)</name>
        <dbReference type="ChEBI" id="CHEBI:18420"/>
    </ligand>
</feature>
<keyword evidence="8 14" id="KW-0862">Zinc</keyword>
<keyword evidence="9 14" id="KW-0460">Magnesium</keyword>
<dbReference type="Gene3D" id="3.40.720.10">
    <property type="entry name" value="Alkaline Phosphatase, subunit A"/>
    <property type="match status" value="2"/>
</dbReference>
<evidence type="ECO:0000256" key="12">
    <source>
        <dbReference type="ARBA" id="ARBA00023288"/>
    </source>
</evidence>
<dbReference type="AlphaFoldDB" id="A0A8J2WNZ1"/>
<dbReference type="InterPro" id="IPR018299">
    <property type="entry name" value="Alkaline_phosphatase_AS"/>
</dbReference>
<name>A0A8J2WNZ1_9CRUS</name>
<feature type="binding site" evidence="14">
    <location>
        <position position="862"/>
    </location>
    <ligand>
        <name>Zn(2+)</name>
        <dbReference type="ChEBI" id="CHEBI:29105"/>
        <label>2</label>
    </ligand>
</feature>